<dbReference type="AlphaFoldDB" id="A0A9X9XC66"/>
<dbReference type="SUPFAM" id="SSF51905">
    <property type="entry name" value="FAD/NAD(P)-binding domain"/>
    <property type="match status" value="1"/>
</dbReference>
<comment type="caution">
    <text evidence="1">The sequence shown here is derived from an EMBL/GenBank/DDBJ whole genome shotgun (WGS) entry which is preliminary data.</text>
</comment>
<name>A0A9X9XC66_9PROT</name>
<dbReference type="RefSeq" id="WP_211846829.1">
    <property type="nucleotide sequence ID" value="NZ_JAAEDL010000010.1"/>
</dbReference>
<gene>
    <name evidence="1" type="ORF">GXW74_12470</name>
</gene>
<accession>A0A9X9XC66</accession>
<evidence type="ECO:0000313" key="2">
    <source>
        <dbReference type="Proteomes" id="UP001138709"/>
    </source>
</evidence>
<dbReference type="Proteomes" id="UP001138709">
    <property type="component" value="Unassembled WGS sequence"/>
</dbReference>
<keyword evidence="2" id="KW-1185">Reference proteome</keyword>
<organism evidence="1 2">
    <name type="scientific">Neoroseomonas eburnea</name>
    <dbReference type="NCBI Taxonomy" id="1346889"/>
    <lineage>
        <taxon>Bacteria</taxon>
        <taxon>Pseudomonadati</taxon>
        <taxon>Pseudomonadota</taxon>
        <taxon>Alphaproteobacteria</taxon>
        <taxon>Acetobacterales</taxon>
        <taxon>Acetobacteraceae</taxon>
        <taxon>Neoroseomonas</taxon>
    </lineage>
</organism>
<evidence type="ECO:0000313" key="1">
    <source>
        <dbReference type="EMBL" id="MBR0681302.1"/>
    </source>
</evidence>
<sequence length="193" mass="19546">MSDVLILGRGEAAREAARHLPDALVLEAPAWHAEPGLVWVEDAAGVRALPFARLLVLEDAPLLLAALGCTFDGGVPVVDERGETSVTGVFAAGAVLGAADAVAQARSAALAMAGRPIDDTVVATARPLPAAERVDPVEIAGLLEDGREPEALAQAALLGPLHFARPVGLAALAALASERPASRPAQTDAGEPA</sequence>
<reference evidence="1" key="2">
    <citation type="journal article" date="2021" name="Syst. Appl. Microbiol.">
        <title>Roseomonas hellenica sp. nov., isolated from roots of wild-growing Alkanna tinctoria.</title>
        <authorList>
            <person name="Rat A."/>
            <person name="Naranjo H.D."/>
            <person name="Lebbe L."/>
            <person name="Cnockaert M."/>
            <person name="Krigas N."/>
            <person name="Grigoriadou K."/>
            <person name="Maloupa E."/>
            <person name="Willems A."/>
        </authorList>
    </citation>
    <scope>NUCLEOTIDE SEQUENCE</scope>
    <source>
        <strain evidence="1">LMG 31228</strain>
    </source>
</reference>
<dbReference type="PRINTS" id="PR00368">
    <property type="entry name" value="FADPNR"/>
</dbReference>
<reference evidence="1" key="1">
    <citation type="submission" date="2020-01" db="EMBL/GenBank/DDBJ databases">
        <authorList>
            <person name="Rat A."/>
        </authorList>
    </citation>
    <scope>NUCLEOTIDE SEQUENCE</scope>
    <source>
        <strain evidence="1">LMG 31228</strain>
    </source>
</reference>
<dbReference type="EMBL" id="JAAEDL010000010">
    <property type="protein sequence ID" value="MBR0681302.1"/>
    <property type="molecule type" value="Genomic_DNA"/>
</dbReference>
<dbReference type="InterPro" id="IPR036188">
    <property type="entry name" value="FAD/NAD-bd_sf"/>
</dbReference>
<proteinExistence type="predicted"/>
<dbReference type="Gene3D" id="3.50.50.60">
    <property type="entry name" value="FAD/NAD(P)-binding domain"/>
    <property type="match status" value="1"/>
</dbReference>
<protein>
    <submittedName>
        <fullName evidence="1">Uncharacterized protein</fullName>
    </submittedName>
</protein>